<dbReference type="EMBL" id="CAEZYX010000099">
    <property type="protein sequence ID" value="CAB4745898.1"/>
    <property type="molecule type" value="Genomic_DNA"/>
</dbReference>
<name>A0A6J6WZN0_9ZZZZ</name>
<feature type="transmembrane region" description="Helical" evidence="1">
    <location>
        <begin position="20"/>
        <end position="41"/>
    </location>
</feature>
<keyword evidence="1" id="KW-0812">Transmembrane</keyword>
<evidence type="ECO:0000313" key="5">
    <source>
        <dbReference type="EMBL" id="CAB4788606.1"/>
    </source>
</evidence>
<dbReference type="EMBL" id="CAFAAE010000035">
    <property type="protein sequence ID" value="CAB4788606.1"/>
    <property type="molecule type" value="Genomic_DNA"/>
</dbReference>
<dbReference type="EMBL" id="CAFBOI010000014">
    <property type="protein sequence ID" value="CAB4972694.1"/>
    <property type="molecule type" value="Genomic_DNA"/>
</dbReference>
<organism evidence="5">
    <name type="scientific">freshwater metagenome</name>
    <dbReference type="NCBI Taxonomy" id="449393"/>
    <lineage>
        <taxon>unclassified sequences</taxon>
        <taxon>metagenomes</taxon>
        <taxon>ecological metagenomes</taxon>
    </lineage>
</organism>
<evidence type="ECO:0000313" key="6">
    <source>
        <dbReference type="EMBL" id="CAB4799252.1"/>
    </source>
</evidence>
<evidence type="ECO:0000313" key="4">
    <source>
        <dbReference type="EMBL" id="CAB4745898.1"/>
    </source>
</evidence>
<dbReference type="EMBL" id="CAFBPL010000016">
    <property type="protein sequence ID" value="CAB5010635.1"/>
    <property type="molecule type" value="Genomic_DNA"/>
</dbReference>
<gene>
    <name evidence="2" type="ORF">UFOPK1791_00373</name>
    <name evidence="3" type="ORF">UFOPK2312_00258</name>
    <name evidence="4" type="ORF">UFOPK2802_00835</name>
    <name evidence="5" type="ORF">UFOPK2982_00385</name>
    <name evidence="6" type="ORF">UFOPK3083_00242</name>
    <name evidence="7" type="ORF">UFOPK3948_00248</name>
    <name evidence="8" type="ORF">UFOPK4113_00270</name>
</gene>
<dbReference type="EMBL" id="CAEZWY010000015">
    <property type="protein sequence ID" value="CAB4665382.1"/>
    <property type="molecule type" value="Genomic_DNA"/>
</dbReference>
<keyword evidence="1" id="KW-0472">Membrane</keyword>
<dbReference type="EMBL" id="CAEZUF010000022">
    <property type="protein sequence ID" value="CAB4587941.1"/>
    <property type="molecule type" value="Genomic_DNA"/>
</dbReference>
<evidence type="ECO:0000313" key="3">
    <source>
        <dbReference type="EMBL" id="CAB4665382.1"/>
    </source>
</evidence>
<accession>A0A6J6WZN0</accession>
<dbReference type="AlphaFoldDB" id="A0A6J6WZN0"/>
<evidence type="ECO:0000313" key="7">
    <source>
        <dbReference type="EMBL" id="CAB4972694.1"/>
    </source>
</evidence>
<protein>
    <submittedName>
        <fullName evidence="5">Unannotated protein</fullName>
    </submittedName>
</protein>
<evidence type="ECO:0000313" key="2">
    <source>
        <dbReference type="EMBL" id="CAB4587941.1"/>
    </source>
</evidence>
<keyword evidence="1" id="KW-1133">Transmembrane helix</keyword>
<dbReference type="EMBL" id="CAFAAT010000012">
    <property type="protein sequence ID" value="CAB4799252.1"/>
    <property type="molecule type" value="Genomic_DNA"/>
</dbReference>
<evidence type="ECO:0000313" key="8">
    <source>
        <dbReference type="EMBL" id="CAB5010635.1"/>
    </source>
</evidence>
<evidence type="ECO:0000256" key="1">
    <source>
        <dbReference type="SAM" id="Phobius"/>
    </source>
</evidence>
<sequence length="88" mass="9706">MNLGSYSVAAGTTSTPVSALIWWLIPLFALIGALAYVLWLAKFQSKFENETNRSVNNFRRFQDSLAVQQAPIKIITPNEDKSADNASS</sequence>
<proteinExistence type="predicted"/>
<reference evidence="5" key="1">
    <citation type="submission" date="2020-05" db="EMBL/GenBank/DDBJ databases">
        <authorList>
            <person name="Chiriac C."/>
            <person name="Salcher M."/>
            <person name="Ghai R."/>
            <person name="Kavagutti S V."/>
        </authorList>
    </citation>
    <scope>NUCLEOTIDE SEQUENCE</scope>
</reference>